<comment type="caution">
    <text evidence="1">The sequence shown here is derived from an EMBL/GenBank/DDBJ whole genome shotgun (WGS) entry which is preliminary data.</text>
</comment>
<organism evidence="1 2">
    <name type="scientific">Blumeria graminis f. sp. triticale</name>
    <dbReference type="NCBI Taxonomy" id="1689686"/>
    <lineage>
        <taxon>Eukaryota</taxon>
        <taxon>Fungi</taxon>
        <taxon>Dikarya</taxon>
        <taxon>Ascomycota</taxon>
        <taxon>Pezizomycotina</taxon>
        <taxon>Leotiomycetes</taxon>
        <taxon>Erysiphales</taxon>
        <taxon>Erysiphaceae</taxon>
        <taxon>Blumeria</taxon>
    </lineage>
</organism>
<dbReference type="EMBL" id="CAJHIT010000005">
    <property type="protein sequence ID" value="CAD6501232.1"/>
    <property type="molecule type" value="Genomic_DNA"/>
</dbReference>
<evidence type="ECO:0000313" key="1">
    <source>
        <dbReference type="EMBL" id="CAD6501232.1"/>
    </source>
</evidence>
<accession>A0A9W4GD66</accession>
<name>A0A9W4GD66_BLUGR</name>
<feature type="non-terminal residue" evidence="1">
    <location>
        <position position="1"/>
    </location>
</feature>
<evidence type="ECO:0000313" key="2">
    <source>
        <dbReference type="Proteomes" id="UP000683417"/>
    </source>
</evidence>
<protein>
    <submittedName>
        <fullName evidence="1">BgTH12-01485</fullName>
    </submittedName>
</protein>
<gene>
    <name evidence="1" type="ORF">BGTH12_LOCUS2590</name>
</gene>
<dbReference type="Proteomes" id="UP000683417">
    <property type="component" value="Unassembled WGS sequence"/>
</dbReference>
<sequence>GSQKFFLLSLWWTLKVDESVRVPRAKVSSGISEYNHYMSSPNVKPSYRRIKLSGRG</sequence>
<proteinExistence type="predicted"/>
<dbReference type="AlphaFoldDB" id="A0A9W4GD66"/>
<reference evidence="1" key="1">
    <citation type="submission" date="2020-10" db="EMBL/GenBank/DDBJ databases">
        <authorList>
            <person name="Muller C M."/>
        </authorList>
    </citation>
    <scope>NUCLEOTIDE SEQUENCE</scope>
    <source>
        <strain evidence="1">THUN-12</strain>
    </source>
</reference>